<dbReference type="CDD" id="cd00419">
    <property type="entry name" value="Ferrochelatase_C"/>
    <property type="match status" value="1"/>
</dbReference>
<feature type="binding site" evidence="11">
    <location>
        <position position="59"/>
    </location>
    <ligand>
        <name>Fe-coproporphyrin III</name>
        <dbReference type="ChEBI" id="CHEBI:68438"/>
    </ligand>
</feature>
<dbReference type="InterPro" id="IPR001015">
    <property type="entry name" value="Ferrochelatase"/>
</dbReference>
<keyword evidence="4 11" id="KW-0408">Iron</keyword>
<comment type="pathway">
    <text evidence="1 11">Porphyrin-containing compound metabolism; protoheme biosynthesis.</text>
</comment>
<comment type="catalytic activity">
    <reaction evidence="9">
        <text>Fe-coproporphyrin III + 2 H2O2 + 2 H(+) = heme b + 2 CO2 + 4 H2O</text>
        <dbReference type="Rhea" id="RHEA:56516"/>
        <dbReference type="ChEBI" id="CHEBI:15377"/>
        <dbReference type="ChEBI" id="CHEBI:15378"/>
        <dbReference type="ChEBI" id="CHEBI:16240"/>
        <dbReference type="ChEBI" id="CHEBI:16526"/>
        <dbReference type="ChEBI" id="CHEBI:60344"/>
        <dbReference type="ChEBI" id="CHEBI:68438"/>
        <dbReference type="EC" id="1.3.98.5"/>
    </reaction>
    <physiologicalReaction direction="left-to-right" evidence="9">
        <dbReference type="Rhea" id="RHEA:56517"/>
    </physiologicalReaction>
</comment>
<dbReference type="EMBL" id="JASXSX010000001">
    <property type="protein sequence ID" value="MDT3766687.1"/>
    <property type="molecule type" value="Genomic_DNA"/>
</dbReference>
<evidence type="ECO:0000256" key="7">
    <source>
        <dbReference type="ARBA" id="ARBA00023244"/>
    </source>
</evidence>
<dbReference type="EC" id="4.99.1.9" evidence="11"/>
<keyword evidence="3 11" id="KW-0479">Metal-binding</keyword>
<feature type="binding site" description="axial binding residue" evidence="11">
    <location>
        <position position="18"/>
    </location>
    <ligand>
        <name>Fe-coproporphyrin III</name>
        <dbReference type="ChEBI" id="CHEBI:68438"/>
    </ligand>
    <ligandPart>
        <name>Fe</name>
        <dbReference type="ChEBI" id="CHEBI:18248"/>
    </ligandPart>
</feature>
<evidence type="ECO:0000256" key="10">
    <source>
        <dbReference type="ARBA" id="ARBA00049935"/>
    </source>
</evidence>
<evidence type="ECO:0000256" key="1">
    <source>
        <dbReference type="ARBA" id="ARBA00004744"/>
    </source>
</evidence>
<evidence type="ECO:0000313" key="14">
    <source>
        <dbReference type="Proteomes" id="UP001247542"/>
    </source>
</evidence>
<comment type="similarity">
    <text evidence="11">Belongs to the ferrochelatase family.</text>
</comment>
<keyword evidence="6 11" id="KW-0456">Lyase</keyword>
<feature type="region of interest" description="Disordered" evidence="12">
    <location>
        <begin position="371"/>
        <end position="412"/>
    </location>
</feature>
<comment type="caution">
    <text evidence="11">Lacks conserved residue(s) required for the propagation of feature annotation.</text>
</comment>
<proteinExistence type="inferred from homology"/>
<dbReference type="Gene3D" id="3.30.70.1030">
    <property type="entry name" value="Apc35880, domain 1"/>
    <property type="match status" value="2"/>
</dbReference>
<comment type="subcellular location">
    <subcellularLocation>
        <location evidence="11">Cytoplasm</location>
    </subcellularLocation>
</comment>
<feature type="binding site" evidence="11">
    <location>
        <position position="194"/>
    </location>
    <ligand>
        <name>Fe(2+)</name>
        <dbReference type="ChEBI" id="CHEBI:29033"/>
    </ligand>
</feature>
<dbReference type="SUPFAM" id="SSF53800">
    <property type="entry name" value="Chelatase"/>
    <property type="match status" value="1"/>
</dbReference>
<evidence type="ECO:0000256" key="5">
    <source>
        <dbReference type="ARBA" id="ARBA00023133"/>
    </source>
</evidence>
<accession>A0ABU3IB17</accession>
<dbReference type="Pfam" id="PF06778">
    <property type="entry name" value="Chlor_dismutase"/>
    <property type="match status" value="1"/>
</dbReference>
<feature type="binding site" evidence="11">
    <location>
        <position position="280"/>
    </location>
    <ligand>
        <name>Fe(2+)</name>
        <dbReference type="ChEBI" id="CHEBI:29033"/>
    </ligand>
</feature>
<dbReference type="PANTHER" id="PTHR11108:SF1">
    <property type="entry name" value="FERROCHELATASE, MITOCHONDRIAL"/>
    <property type="match status" value="1"/>
</dbReference>
<evidence type="ECO:0000256" key="4">
    <source>
        <dbReference type="ARBA" id="ARBA00023004"/>
    </source>
</evidence>
<dbReference type="CDD" id="cd03411">
    <property type="entry name" value="Ferrochelatase_N"/>
    <property type="match status" value="1"/>
</dbReference>
<dbReference type="Gene3D" id="3.40.50.1400">
    <property type="match status" value="2"/>
</dbReference>
<dbReference type="Pfam" id="PF00762">
    <property type="entry name" value="Ferrochelatase"/>
    <property type="match status" value="1"/>
</dbReference>
<evidence type="ECO:0000256" key="9">
    <source>
        <dbReference type="ARBA" id="ARBA00049896"/>
    </source>
</evidence>
<comment type="catalytic activity">
    <reaction evidence="8">
        <text>Fe-coproporphyrin III + 2 H(+) = coproporphyrin III + Fe(2+)</text>
        <dbReference type="Rhea" id="RHEA:49572"/>
        <dbReference type="ChEBI" id="CHEBI:15378"/>
        <dbReference type="ChEBI" id="CHEBI:29033"/>
        <dbReference type="ChEBI" id="CHEBI:68438"/>
        <dbReference type="ChEBI" id="CHEBI:131725"/>
        <dbReference type="EC" id="4.99.1.9"/>
    </reaction>
    <physiologicalReaction direction="right-to-left" evidence="8">
        <dbReference type="Rhea" id="RHEA:49574"/>
    </physiologicalReaction>
</comment>
<dbReference type="InterPro" id="IPR033659">
    <property type="entry name" value="Ferrochelatase_N"/>
</dbReference>
<comment type="cofactor">
    <cofactor evidence="10">
        <name>Fe-coproporphyrin III</name>
        <dbReference type="ChEBI" id="CHEBI:68438"/>
    </cofactor>
</comment>
<dbReference type="PANTHER" id="PTHR11108">
    <property type="entry name" value="FERROCHELATASE"/>
    <property type="match status" value="1"/>
</dbReference>
<evidence type="ECO:0000256" key="6">
    <source>
        <dbReference type="ARBA" id="ARBA00023239"/>
    </source>
</evidence>
<organism evidence="13 14">
    <name type="scientific">Gleimia hominis</name>
    <dbReference type="NCBI Taxonomy" id="595468"/>
    <lineage>
        <taxon>Bacteria</taxon>
        <taxon>Bacillati</taxon>
        <taxon>Actinomycetota</taxon>
        <taxon>Actinomycetes</taxon>
        <taxon>Actinomycetales</taxon>
        <taxon>Actinomycetaceae</taxon>
        <taxon>Gleimia</taxon>
    </lineage>
</organism>
<name>A0ABU3IB17_9ACTO</name>
<keyword evidence="7 11" id="KW-0627">Porphyrin biosynthesis</keyword>
<dbReference type="InterPro" id="IPR010644">
    <property type="entry name" value="ChdC/CLD"/>
</dbReference>
<evidence type="ECO:0000256" key="11">
    <source>
        <dbReference type="HAMAP-Rule" id="MF_00323"/>
    </source>
</evidence>
<dbReference type="SUPFAM" id="SSF54909">
    <property type="entry name" value="Dimeric alpha+beta barrel"/>
    <property type="match status" value="1"/>
</dbReference>
<sequence>MTNTDPLSPYDAVLLCSYGGPDGPAAVLPFMRNATKGRGVPDERLEEVAVHYRSYNGVSPIIARNNELVEALQNTLSSRGSTRRVYLANRNWHPFFKDTLRRMIHAGHRRILMLPTAAFASYSGCRQYREDVWQARQDLIEEGVVGARDLQVERAPLYYDQPGLVETNAQSVSAAWKELLDQGVQNPRLLLVTHSIPNGMNAASGLPGHNYVEQHVEHINALLPHLEFEPKWELVYCSRSGPAFVPWLEPDVNDAITTCANSGVDGVCVAPIGFVQDHMEVVHDLDTEAAQTAREHGLAFTRAATAGTHPLFVETLAQVLEARAAHARSGMDPRLTGHSWHDADVDACCVERPGAAIPHAISQEITKEETMTTGHPHGHAGSHPGGHPGGHPHEAHPTGHQAGPADPRDHKVSADEVNAKDHYFLFTAFADMREYDAENATELAKEVEDVIAAHGVTVRGFYNVEGFRADADLMVWFYADEAKKIQKAYRALLDSQLGQSLEPVWNNFAAHIPAEFDAAHLPAAIDGSAPREWCAVYPFVRSLDWYYLNPNKRRAILREHGMNGRDFLDVKISTLASFALGDYEWMITLEADSLDRVMGVLRKQREVEARLYTRIDTPFYTGRRMELKDWIAR</sequence>
<comment type="caution">
    <text evidence="13">The sequence shown here is derived from an EMBL/GenBank/DDBJ whole genome shotgun (WGS) entry which is preliminary data.</text>
</comment>
<dbReference type="RefSeq" id="WP_313271785.1">
    <property type="nucleotide sequence ID" value="NZ_JASXSX010000001.1"/>
</dbReference>
<protein>
    <recommendedName>
        <fullName evidence="11">Coproporphyrin III ferrochelatase</fullName>
        <ecNumber evidence="11">4.99.1.9</ecNumber>
    </recommendedName>
</protein>
<keyword evidence="5 11" id="KW-0350">Heme biosynthesis</keyword>
<feature type="binding site" evidence="11">
    <location>
        <position position="128"/>
    </location>
    <ligand>
        <name>Fe-coproporphyrin III</name>
        <dbReference type="ChEBI" id="CHEBI:68438"/>
    </ligand>
</feature>
<dbReference type="HAMAP" id="MF_00323">
    <property type="entry name" value="Ferrochelatase"/>
    <property type="match status" value="1"/>
</dbReference>
<dbReference type="Proteomes" id="UP001247542">
    <property type="component" value="Unassembled WGS sequence"/>
</dbReference>
<keyword evidence="11" id="KW-0963">Cytoplasm</keyword>
<dbReference type="InterPro" id="IPR033644">
    <property type="entry name" value="Ferrochelatase_C"/>
</dbReference>
<comment type="function">
    <text evidence="11">Involved in coproporphyrin-dependent heme b biosynthesis. Catalyzes the insertion of ferrous iron into coproporphyrin III to form Fe-coproporphyrin III.</text>
</comment>
<evidence type="ECO:0000256" key="12">
    <source>
        <dbReference type="SAM" id="MobiDB-lite"/>
    </source>
</evidence>
<gene>
    <name evidence="11" type="primary">cpfC</name>
    <name evidence="13" type="ORF">QS713_01215</name>
</gene>
<evidence type="ECO:0000256" key="8">
    <source>
        <dbReference type="ARBA" id="ARBA00024536"/>
    </source>
</evidence>
<evidence type="ECO:0000256" key="2">
    <source>
        <dbReference type="ARBA" id="ARBA00022617"/>
    </source>
</evidence>
<keyword evidence="2" id="KW-0349">Heme</keyword>
<evidence type="ECO:0000256" key="3">
    <source>
        <dbReference type="ARBA" id="ARBA00022723"/>
    </source>
</evidence>
<keyword evidence="14" id="KW-1185">Reference proteome</keyword>
<dbReference type="InterPro" id="IPR011008">
    <property type="entry name" value="Dimeric_a/b-barrel"/>
</dbReference>
<dbReference type="NCBIfam" id="NF042928">
    <property type="entry name" value="HemQ_actino"/>
    <property type="match status" value="1"/>
</dbReference>
<evidence type="ECO:0000313" key="13">
    <source>
        <dbReference type="EMBL" id="MDT3766687.1"/>
    </source>
</evidence>
<reference evidence="13 14" key="1">
    <citation type="submission" date="2023-06" db="EMBL/GenBank/DDBJ databases">
        <title>Draft genome sequence of Gleimia hominis type strain CCUG 57540T.</title>
        <authorList>
            <person name="Salva-Serra F."/>
            <person name="Cardew S."/>
            <person name="Jensie Markopoulos S."/>
            <person name="Ohlen M."/>
            <person name="Inganas E."/>
            <person name="Svensson-Stadler L."/>
            <person name="Moore E.R.B."/>
        </authorList>
    </citation>
    <scope>NUCLEOTIDE SEQUENCE [LARGE SCALE GENOMIC DNA]</scope>
    <source>
        <strain evidence="13 14">CCUG 57540</strain>
    </source>
</reference>